<reference evidence="1 2" key="2">
    <citation type="submission" date="2020-07" db="EMBL/GenBank/DDBJ databases">
        <title>Genome assembly of wild tea tree DASZ reveals pedigree and selection history of tea varieties.</title>
        <authorList>
            <person name="Zhang W."/>
        </authorList>
    </citation>
    <scope>NUCLEOTIDE SEQUENCE [LARGE SCALE GENOMIC DNA]</scope>
    <source>
        <strain evidence="2">cv. G240</strain>
        <tissue evidence="1">Leaf</tissue>
    </source>
</reference>
<dbReference type="Proteomes" id="UP000593564">
    <property type="component" value="Unassembled WGS sequence"/>
</dbReference>
<comment type="caution">
    <text evidence="1">The sequence shown here is derived from an EMBL/GenBank/DDBJ whole genome shotgun (WGS) entry which is preliminary data.</text>
</comment>
<evidence type="ECO:0000313" key="1">
    <source>
        <dbReference type="EMBL" id="KAF5942830.1"/>
    </source>
</evidence>
<dbReference type="InterPro" id="IPR022143">
    <property type="entry name" value="DUF3675"/>
</dbReference>
<organism evidence="1 2">
    <name type="scientific">Camellia sinensis</name>
    <name type="common">Tea plant</name>
    <name type="synonym">Thea sinensis</name>
    <dbReference type="NCBI Taxonomy" id="4442"/>
    <lineage>
        <taxon>Eukaryota</taxon>
        <taxon>Viridiplantae</taxon>
        <taxon>Streptophyta</taxon>
        <taxon>Embryophyta</taxon>
        <taxon>Tracheophyta</taxon>
        <taxon>Spermatophyta</taxon>
        <taxon>Magnoliopsida</taxon>
        <taxon>eudicotyledons</taxon>
        <taxon>Gunneridae</taxon>
        <taxon>Pentapetalae</taxon>
        <taxon>asterids</taxon>
        <taxon>Ericales</taxon>
        <taxon>Theaceae</taxon>
        <taxon>Camellia</taxon>
    </lineage>
</organism>
<dbReference type="Pfam" id="PF12428">
    <property type="entry name" value="DUF3675"/>
    <property type="match status" value="2"/>
</dbReference>
<name>A0A7J7GQ57_CAMSI</name>
<protein>
    <submittedName>
        <fullName evidence="1">Uncharacterized protein</fullName>
    </submittedName>
</protein>
<evidence type="ECO:0000313" key="2">
    <source>
        <dbReference type="Proteomes" id="UP000593564"/>
    </source>
</evidence>
<proteinExistence type="predicted"/>
<keyword evidence="2" id="KW-1185">Reference proteome</keyword>
<sequence>MFLSEEIREISRRDLNNPRFIAMVTTEPNLVDLDYDEYAASESRCKFCCHFAAAIGNMSHWLLDFDVSILTASLISCLQFMVLLILRHTLPILVNGAQDYSFPLFLDRDGSSKDLEKGECRWGHDIRPHSSLPQPLVVARVAQVGINVVFP</sequence>
<dbReference type="AlphaFoldDB" id="A0A7J7GQ57"/>
<dbReference type="EMBL" id="JACBKZ010000009">
    <property type="protein sequence ID" value="KAF5942830.1"/>
    <property type="molecule type" value="Genomic_DNA"/>
</dbReference>
<reference evidence="2" key="1">
    <citation type="journal article" date="2020" name="Nat. Commun.">
        <title>Genome assembly of wild tea tree DASZ reveals pedigree and selection history of tea varieties.</title>
        <authorList>
            <person name="Zhang W."/>
            <person name="Zhang Y."/>
            <person name="Qiu H."/>
            <person name="Guo Y."/>
            <person name="Wan H."/>
            <person name="Zhang X."/>
            <person name="Scossa F."/>
            <person name="Alseekh S."/>
            <person name="Zhang Q."/>
            <person name="Wang P."/>
            <person name="Xu L."/>
            <person name="Schmidt M.H."/>
            <person name="Jia X."/>
            <person name="Li D."/>
            <person name="Zhu A."/>
            <person name="Guo F."/>
            <person name="Chen W."/>
            <person name="Ni D."/>
            <person name="Usadel B."/>
            <person name="Fernie A.R."/>
            <person name="Wen W."/>
        </authorList>
    </citation>
    <scope>NUCLEOTIDE SEQUENCE [LARGE SCALE GENOMIC DNA]</scope>
    <source>
        <strain evidence="2">cv. G240</strain>
    </source>
</reference>
<accession>A0A7J7GQ57</accession>
<gene>
    <name evidence="1" type="ORF">HYC85_020472</name>
</gene>